<accession>F8A135</accession>
<organism evidence="3 4">
    <name type="scientific">Cellulomonas gilvus (strain ATCC 13127 / NRRL B-14078)</name>
    <name type="common">Cellvibrio gilvus</name>
    <dbReference type="NCBI Taxonomy" id="593907"/>
    <lineage>
        <taxon>Bacteria</taxon>
        <taxon>Bacillati</taxon>
        <taxon>Actinomycetota</taxon>
        <taxon>Actinomycetes</taxon>
        <taxon>Micrococcales</taxon>
        <taxon>Cellulomonadaceae</taxon>
        <taxon>Cellulomonas</taxon>
    </lineage>
</organism>
<dbReference type="Pfam" id="PF18911">
    <property type="entry name" value="PKD_4"/>
    <property type="match status" value="1"/>
</dbReference>
<dbReference type="STRING" id="593907.Celgi_2293"/>
<dbReference type="InterPro" id="IPR035986">
    <property type="entry name" value="PKD_dom_sf"/>
</dbReference>
<protein>
    <recommendedName>
        <fullName evidence="2">PKD domain-containing protein</fullName>
    </recommendedName>
</protein>
<dbReference type="InterPro" id="IPR013783">
    <property type="entry name" value="Ig-like_fold"/>
</dbReference>
<gene>
    <name evidence="3" type="ordered locus">Celgi_2293</name>
</gene>
<dbReference type="KEGG" id="cga:Celgi_2293"/>
<name>F8A135_CELGA</name>
<dbReference type="AlphaFoldDB" id="F8A135"/>
<feature type="signal peptide" evidence="1">
    <location>
        <begin position="1"/>
        <end position="23"/>
    </location>
</feature>
<dbReference type="Proteomes" id="UP000000485">
    <property type="component" value="Chromosome"/>
</dbReference>
<keyword evidence="1" id="KW-0732">Signal</keyword>
<dbReference type="Gene3D" id="2.60.40.10">
    <property type="entry name" value="Immunoglobulins"/>
    <property type="match status" value="1"/>
</dbReference>
<dbReference type="HOGENOM" id="CLU_081762_1_0_11"/>
<dbReference type="InterPro" id="IPR000601">
    <property type="entry name" value="PKD_dom"/>
</dbReference>
<evidence type="ECO:0000313" key="4">
    <source>
        <dbReference type="Proteomes" id="UP000000485"/>
    </source>
</evidence>
<dbReference type="SUPFAM" id="SSF49299">
    <property type="entry name" value="PKD domain"/>
    <property type="match status" value="1"/>
</dbReference>
<evidence type="ECO:0000259" key="2">
    <source>
        <dbReference type="PROSITE" id="PS50093"/>
    </source>
</evidence>
<feature type="domain" description="PKD" evidence="2">
    <location>
        <begin position="191"/>
        <end position="236"/>
    </location>
</feature>
<dbReference type="eggNOG" id="ENOG5032ZQT">
    <property type="taxonomic scope" value="Bacteria"/>
</dbReference>
<dbReference type="GO" id="GO:0005975">
    <property type="term" value="P:carbohydrate metabolic process"/>
    <property type="evidence" value="ECO:0007669"/>
    <property type="project" value="UniProtKB-ARBA"/>
</dbReference>
<proteinExistence type="predicted"/>
<feature type="chain" id="PRO_5003373592" description="PKD domain-containing protein" evidence="1">
    <location>
        <begin position="24"/>
        <end position="281"/>
    </location>
</feature>
<dbReference type="PROSITE" id="PS50093">
    <property type="entry name" value="PKD"/>
    <property type="match status" value="1"/>
</dbReference>
<evidence type="ECO:0000313" key="3">
    <source>
        <dbReference type="EMBL" id="AEI12793.1"/>
    </source>
</evidence>
<keyword evidence="4" id="KW-1185">Reference proteome</keyword>
<dbReference type="EMBL" id="CP002665">
    <property type="protein sequence ID" value="AEI12793.1"/>
    <property type="molecule type" value="Genomic_DNA"/>
</dbReference>
<dbReference type="CDD" id="cd00146">
    <property type="entry name" value="PKD"/>
    <property type="match status" value="1"/>
</dbReference>
<reference evidence="4" key="1">
    <citation type="submission" date="2011-04" db="EMBL/GenBank/DDBJ databases">
        <title>Complete sequence of Cellvibrio gilvus ATCC 13127.</title>
        <authorList>
            <person name="Lucas S."/>
            <person name="Han J."/>
            <person name="Lapidus A."/>
            <person name="Cheng J.-F."/>
            <person name="Goodwin L."/>
            <person name="Pitluck S."/>
            <person name="Peters L."/>
            <person name="Munk A."/>
            <person name="Detter J.C."/>
            <person name="Han C."/>
            <person name="Tapia R."/>
            <person name="Land M."/>
            <person name="Hauser L."/>
            <person name="Kyrpides N."/>
            <person name="Ivanova N."/>
            <person name="Ovchinnikova G."/>
            <person name="Pagani I."/>
            <person name="Mead D."/>
            <person name="Brumm P."/>
            <person name="Woyke T."/>
        </authorList>
    </citation>
    <scope>NUCLEOTIDE SEQUENCE [LARGE SCALE GENOMIC DNA]</scope>
    <source>
        <strain evidence="4">ATCC 13127 / NRRL B-14078</strain>
    </source>
</reference>
<sequence length="281" mass="31487" precursor="true">MRRTALTALTLVTALVAASPALAIQQDTDGDQITLSDTFKRHQEYRRYQALGVAPEQRLIEFVHAPLCNVDSRFLEPGIDGNCEPPNGTVNLPGCGDDEPVEPLWRRTRTSPDAEWTRWDQYIGWICPDDLLPPFTEQDFRSLTIASPEAHRQPATGDVLVNKPLIVYTEPDVERRFRTSLFGYGIDVVATPLEYTWDFGDGTELTTTSPGAPYPSFELTHDYRAPGAATVTLTTSWEGQYRVDEDPDGEWRDIDGTAVTTVALDPFEVVELRTRLTDGRR</sequence>
<evidence type="ECO:0000256" key="1">
    <source>
        <dbReference type="SAM" id="SignalP"/>
    </source>
</evidence>